<keyword evidence="1" id="KW-0862">Zinc</keyword>
<reference evidence="3" key="1">
    <citation type="submission" date="2023-03" db="EMBL/GenBank/DDBJ databases">
        <authorList>
            <person name="Steffen K."/>
            <person name="Cardenas P."/>
        </authorList>
    </citation>
    <scope>NUCLEOTIDE SEQUENCE</scope>
</reference>
<evidence type="ECO:0000313" key="4">
    <source>
        <dbReference type="Proteomes" id="UP001174909"/>
    </source>
</evidence>
<protein>
    <submittedName>
        <fullName evidence="3">Uncharacterized formamidopyrimidine-DNA glycosylase-like protein</fullName>
    </submittedName>
</protein>
<dbReference type="GO" id="GO:0008270">
    <property type="term" value="F:zinc ion binding"/>
    <property type="evidence" value="ECO:0007669"/>
    <property type="project" value="UniProtKB-KW"/>
</dbReference>
<dbReference type="AlphaFoldDB" id="A0AA35RPM2"/>
<dbReference type="EMBL" id="CASHTH010001442">
    <property type="protein sequence ID" value="CAI8015403.1"/>
    <property type="molecule type" value="Genomic_DNA"/>
</dbReference>
<dbReference type="GO" id="GO:0006284">
    <property type="term" value="P:base-excision repair"/>
    <property type="evidence" value="ECO:0007669"/>
    <property type="project" value="InterPro"/>
</dbReference>
<dbReference type="GO" id="GO:0003906">
    <property type="term" value="F:DNA-(apurinic or apyrimidinic site) endonuclease activity"/>
    <property type="evidence" value="ECO:0007669"/>
    <property type="project" value="InterPro"/>
</dbReference>
<keyword evidence="1" id="KW-0479">Metal-binding</keyword>
<feature type="domain" description="FPG-type" evidence="2">
    <location>
        <begin position="58"/>
        <end position="92"/>
    </location>
</feature>
<comment type="caution">
    <text evidence="3">The sequence shown here is derived from an EMBL/GenBank/DDBJ whole genome shotgun (WGS) entry which is preliminary data.</text>
</comment>
<dbReference type="Proteomes" id="UP001174909">
    <property type="component" value="Unassembled WGS sequence"/>
</dbReference>
<dbReference type="PROSITE" id="PS51066">
    <property type="entry name" value="ZF_FPG_2"/>
    <property type="match status" value="1"/>
</dbReference>
<evidence type="ECO:0000259" key="2">
    <source>
        <dbReference type="PROSITE" id="PS51066"/>
    </source>
</evidence>
<evidence type="ECO:0000313" key="3">
    <source>
        <dbReference type="EMBL" id="CAI8015403.1"/>
    </source>
</evidence>
<organism evidence="3 4">
    <name type="scientific">Geodia barretti</name>
    <name type="common">Barrett's horny sponge</name>
    <dbReference type="NCBI Taxonomy" id="519541"/>
    <lineage>
        <taxon>Eukaryota</taxon>
        <taxon>Metazoa</taxon>
        <taxon>Porifera</taxon>
        <taxon>Demospongiae</taxon>
        <taxon>Heteroscleromorpha</taxon>
        <taxon>Tetractinellida</taxon>
        <taxon>Astrophorina</taxon>
        <taxon>Geodiidae</taxon>
        <taxon>Geodia</taxon>
    </lineage>
</organism>
<dbReference type="Pfam" id="PF06827">
    <property type="entry name" value="zf-FPG_IleRS"/>
    <property type="match status" value="1"/>
</dbReference>
<dbReference type="GO" id="GO:0016799">
    <property type="term" value="F:hydrolase activity, hydrolyzing N-glycosyl compounds"/>
    <property type="evidence" value="ECO:0007669"/>
    <property type="project" value="InterPro"/>
</dbReference>
<accession>A0AA35RPM2</accession>
<sequence length="131" mass="14626">MHAASLSPLKLTGRLTASEIARLHEETQSTLRAWTARLRRETGDRFPEQVTAFHPQMAVHGQYGMPCPTCGSLVQRIVYASNESNYCPPCQTGGKLLADRAMSRLLKSDWPRSLDEWEAMKEERNATGAGH</sequence>
<name>A0AA35RPM2_GEOBA</name>
<dbReference type="SUPFAM" id="SSF57716">
    <property type="entry name" value="Glucocorticoid receptor-like (DNA-binding domain)"/>
    <property type="match status" value="1"/>
</dbReference>
<dbReference type="Gene3D" id="1.10.8.50">
    <property type="match status" value="1"/>
</dbReference>
<keyword evidence="4" id="KW-1185">Reference proteome</keyword>
<evidence type="ECO:0000256" key="1">
    <source>
        <dbReference type="PROSITE-ProRule" id="PRU00391"/>
    </source>
</evidence>
<gene>
    <name evidence="3" type="ORF">GBAR_LOCUS9537</name>
</gene>
<keyword evidence="1" id="KW-0863">Zinc-finger</keyword>
<dbReference type="InterPro" id="IPR010663">
    <property type="entry name" value="Znf_FPG/IleRS"/>
</dbReference>
<proteinExistence type="predicted"/>
<dbReference type="InterPro" id="IPR000214">
    <property type="entry name" value="Znf_DNA_glyclase/AP_lyase"/>
</dbReference>